<gene>
    <name evidence="2" type="ORF">LMG8286_01027</name>
</gene>
<reference evidence="2 3" key="1">
    <citation type="submission" date="2020-11" db="EMBL/GenBank/DDBJ databases">
        <authorList>
            <person name="Peeters C."/>
        </authorList>
    </citation>
    <scope>NUCLEOTIDE SEQUENCE [LARGE SCALE GENOMIC DNA]</scope>
    <source>
        <strain evidence="2 3">LMG 8286</strain>
    </source>
</reference>
<protein>
    <recommendedName>
        <fullName evidence="1">Glycosyltransferase 2-like domain-containing protein</fullName>
    </recommendedName>
</protein>
<dbReference type="Proteomes" id="UP000789359">
    <property type="component" value="Unassembled WGS sequence"/>
</dbReference>
<organism evidence="2 3">
    <name type="scientific">Campylobacter suis</name>
    <dbReference type="NCBI Taxonomy" id="2790657"/>
    <lineage>
        <taxon>Bacteria</taxon>
        <taxon>Pseudomonadati</taxon>
        <taxon>Campylobacterota</taxon>
        <taxon>Epsilonproteobacteria</taxon>
        <taxon>Campylobacterales</taxon>
        <taxon>Campylobacteraceae</taxon>
        <taxon>Campylobacter</taxon>
    </lineage>
</organism>
<evidence type="ECO:0000313" key="3">
    <source>
        <dbReference type="Proteomes" id="UP000789359"/>
    </source>
</evidence>
<evidence type="ECO:0000259" key="1">
    <source>
        <dbReference type="Pfam" id="PF00535"/>
    </source>
</evidence>
<dbReference type="PANTHER" id="PTHR43685:SF3">
    <property type="entry name" value="SLR2126 PROTEIN"/>
    <property type="match status" value="1"/>
</dbReference>
<dbReference type="EMBL" id="CAJHOE010000002">
    <property type="protein sequence ID" value="CAD7287951.1"/>
    <property type="molecule type" value="Genomic_DNA"/>
</dbReference>
<evidence type="ECO:0000313" key="2">
    <source>
        <dbReference type="EMBL" id="CAD7287951.1"/>
    </source>
</evidence>
<dbReference type="InterPro" id="IPR029044">
    <property type="entry name" value="Nucleotide-diphossugar_trans"/>
</dbReference>
<dbReference type="InterPro" id="IPR050834">
    <property type="entry name" value="Glycosyltransf_2"/>
</dbReference>
<keyword evidence="3" id="KW-1185">Reference proteome</keyword>
<dbReference type="RefSeq" id="WP_230056797.1">
    <property type="nucleotide sequence ID" value="NZ_CAJHOE010000002.1"/>
</dbReference>
<feature type="domain" description="Glycosyltransferase 2-like" evidence="1">
    <location>
        <begin position="4"/>
        <end position="136"/>
    </location>
</feature>
<comment type="caution">
    <text evidence="2">The sequence shown here is derived from an EMBL/GenBank/DDBJ whole genome shotgun (WGS) entry which is preliminary data.</text>
</comment>
<accession>A0ABM8Q4X8</accession>
<sequence>MKASLIIPTYKDPVALRLILDALQKQTYKNFEVIVAEDCQDIQTLKMLQTYKANFNIKHYSHEDIKNHKPKAVNNAILMSDGEYLIFIDGDTIPFRTFIEFHILLAKPGTVLCGRRVNLDADISSKIRNSKLLSSELEENYIKMYQLLKRSGTRHFEQGLSFHPGSFIYKIISLFGKNLNIVASNFSCFKHDILKVNGIDEALPFAPGRDDTDLQWRLEYIGIKMRSCKYCANLFHLDHSRNEREHEYKANMVLIKEKQNKGEFWAKDGVIKSS</sequence>
<dbReference type="SUPFAM" id="SSF53448">
    <property type="entry name" value="Nucleotide-diphospho-sugar transferases"/>
    <property type="match status" value="1"/>
</dbReference>
<proteinExistence type="predicted"/>
<dbReference type="InterPro" id="IPR001173">
    <property type="entry name" value="Glyco_trans_2-like"/>
</dbReference>
<dbReference type="PANTHER" id="PTHR43685">
    <property type="entry name" value="GLYCOSYLTRANSFERASE"/>
    <property type="match status" value="1"/>
</dbReference>
<dbReference type="Pfam" id="PF00535">
    <property type="entry name" value="Glycos_transf_2"/>
    <property type="match status" value="1"/>
</dbReference>
<name>A0ABM8Q4X8_9BACT</name>
<dbReference type="Gene3D" id="3.90.550.10">
    <property type="entry name" value="Spore Coat Polysaccharide Biosynthesis Protein SpsA, Chain A"/>
    <property type="match status" value="1"/>
</dbReference>